<reference evidence="1" key="1">
    <citation type="journal article" date="2014" name="J. Antimicrob. Chemother.">
        <title>Nucleotide sequences of 16 transmissible plasmids identified in nine multidrug-resistant Escherichia coli isolates expressing an ESBL phenotype isolated from food-producing animals and healthy humans.</title>
        <authorList>
            <person name="Wang J."/>
            <person name="Stephan R."/>
            <person name="Power K."/>
            <person name="Yan Q."/>
            <person name="Hachler H."/>
            <person name="Fanning S."/>
        </authorList>
    </citation>
    <scope>NUCLEOTIDE SEQUENCE</scope>
    <source>
        <strain evidence="1">Human-2332</strain>
        <plasmid evidence="1">pH2332-166</plasmid>
    </source>
</reference>
<keyword evidence="1" id="KW-0614">Plasmid</keyword>
<sequence length="43" mass="5228">MISVRERRPNVYYLRNDYESPYIANYTVNDYHYHLLCATDGLK</sequence>
<proteinExistence type="predicted"/>
<accession>A0A075M9L8</accession>
<organism evidence="1">
    <name type="scientific">Escherichia coli</name>
    <dbReference type="NCBI Taxonomy" id="562"/>
    <lineage>
        <taxon>Bacteria</taxon>
        <taxon>Pseudomonadati</taxon>
        <taxon>Pseudomonadota</taxon>
        <taxon>Gammaproteobacteria</taxon>
        <taxon>Enterobacterales</taxon>
        <taxon>Enterobacteriaceae</taxon>
        <taxon>Escherichia</taxon>
    </lineage>
</organism>
<geneLocation type="plasmid" evidence="1">
    <name>pH2332-166</name>
</geneLocation>
<evidence type="ECO:0000313" key="1">
    <source>
        <dbReference type="EMBL" id="AIF77395.1"/>
    </source>
</evidence>
<dbReference type="AlphaFoldDB" id="A0A075M9L8"/>
<name>A0A075M9L8_ECOLX</name>
<dbReference type="EMBL" id="KJ484626">
    <property type="protein sequence ID" value="AIF77395.1"/>
    <property type="molecule type" value="Genomic_DNA"/>
</dbReference>
<protein>
    <submittedName>
        <fullName evidence="1">Uncharacterized protein</fullName>
    </submittedName>
</protein>